<comment type="caution">
    <text evidence="3">The sequence shown here is derived from an EMBL/GenBank/DDBJ whole genome shotgun (WGS) entry which is preliminary data.</text>
</comment>
<accession>A0ABQ1LXW3</accession>
<evidence type="ECO:0000313" key="4">
    <source>
        <dbReference type="Proteomes" id="UP000636010"/>
    </source>
</evidence>
<dbReference type="InterPro" id="IPR000305">
    <property type="entry name" value="GIY-YIG_endonuc"/>
</dbReference>
<sequence length="84" mass="9975">MFTVYVLYSPTFKKIYIGYTSDLSNRLASHNVYSKKGYTTRYRPWDVLYTESYIDKRAALKREKALKSARGRAFIWQVISEKYA</sequence>
<evidence type="ECO:0000313" key="3">
    <source>
        <dbReference type="EMBL" id="GGC31705.1"/>
    </source>
</evidence>
<gene>
    <name evidence="3" type="ORF">GCM10011506_16460</name>
</gene>
<dbReference type="Pfam" id="PF01541">
    <property type="entry name" value="GIY-YIG"/>
    <property type="match status" value="1"/>
</dbReference>
<keyword evidence="4" id="KW-1185">Reference proteome</keyword>
<dbReference type="EMBL" id="BMEC01000004">
    <property type="protein sequence ID" value="GGC31705.1"/>
    <property type="molecule type" value="Genomic_DNA"/>
</dbReference>
<comment type="similarity">
    <text evidence="1">Belongs to the UPF0213 family.</text>
</comment>
<dbReference type="InterPro" id="IPR035901">
    <property type="entry name" value="GIY-YIG_endonuc_sf"/>
</dbReference>
<dbReference type="Gene3D" id="3.40.1440.10">
    <property type="entry name" value="GIY-YIG endonuclease"/>
    <property type="match status" value="1"/>
</dbReference>
<dbReference type="InterPro" id="IPR050190">
    <property type="entry name" value="UPF0213_domain"/>
</dbReference>
<dbReference type="PANTHER" id="PTHR34477:SF1">
    <property type="entry name" value="UPF0213 PROTEIN YHBQ"/>
    <property type="match status" value="1"/>
</dbReference>
<feature type="domain" description="GIY-YIG" evidence="2">
    <location>
        <begin position="1"/>
        <end position="76"/>
    </location>
</feature>
<organism evidence="3 4">
    <name type="scientific">Marivirga lumbricoides</name>
    <dbReference type="NCBI Taxonomy" id="1046115"/>
    <lineage>
        <taxon>Bacteria</taxon>
        <taxon>Pseudomonadati</taxon>
        <taxon>Bacteroidota</taxon>
        <taxon>Cytophagia</taxon>
        <taxon>Cytophagales</taxon>
        <taxon>Marivirgaceae</taxon>
        <taxon>Marivirga</taxon>
    </lineage>
</organism>
<evidence type="ECO:0000256" key="1">
    <source>
        <dbReference type="ARBA" id="ARBA00007435"/>
    </source>
</evidence>
<dbReference type="CDD" id="cd10449">
    <property type="entry name" value="GIY-YIG_SLX1_like"/>
    <property type="match status" value="1"/>
</dbReference>
<dbReference type="PANTHER" id="PTHR34477">
    <property type="entry name" value="UPF0213 PROTEIN YHBQ"/>
    <property type="match status" value="1"/>
</dbReference>
<proteinExistence type="inferred from homology"/>
<name>A0ABQ1LXW3_9BACT</name>
<evidence type="ECO:0000259" key="2">
    <source>
        <dbReference type="PROSITE" id="PS50164"/>
    </source>
</evidence>
<reference evidence="4" key="1">
    <citation type="journal article" date="2019" name="Int. J. Syst. Evol. Microbiol.">
        <title>The Global Catalogue of Microorganisms (GCM) 10K type strain sequencing project: providing services to taxonomists for standard genome sequencing and annotation.</title>
        <authorList>
            <consortium name="The Broad Institute Genomics Platform"/>
            <consortium name="The Broad Institute Genome Sequencing Center for Infectious Disease"/>
            <person name="Wu L."/>
            <person name="Ma J."/>
        </authorList>
    </citation>
    <scope>NUCLEOTIDE SEQUENCE [LARGE SCALE GENOMIC DNA]</scope>
    <source>
        <strain evidence="4">CGMCC 1.10832</strain>
    </source>
</reference>
<dbReference type="SUPFAM" id="SSF82771">
    <property type="entry name" value="GIY-YIG endonuclease"/>
    <property type="match status" value="1"/>
</dbReference>
<protein>
    <recommendedName>
        <fullName evidence="2">GIY-YIG domain-containing protein</fullName>
    </recommendedName>
</protein>
<dbReference type="Proteomes" id="UP000636010">
    <property type="component" value="Unassembled WGS sequence"/>
</dbReference>
<dbReference type="PROSITE" id="PS50164">
    <property type="entry name" value="GIY_YIG"/>
    <property type="match status" value="1"/>
</dbReference>